<dbReference type="STRING" id="394096.DB31_1476"/>
<dbReference type="GO" id="GO:0000160">
    <property type="term" value="P:phosphorelay signal transduction system"/>
    <property type="evidence" value="ECO:0007669"/>
    <property type="project" value="InterPro"/>
</dbReference>
<keyword evidence="1" id="KW-0597">Phosphoprotein</keyword>
<evidence type="ECO:0000259" key="2">
    <source>
        <dbReference type="PROSITE" id="PS50894"/>
    </source>
</evidence>
<gene>
    <name evidence="3" type="ORF">DB31_1476</name>
</gene>
<proteinExistence type="predicted"/>
<organism evidence="3 4">
    <name type="scientific">Hyalangium minutum</name>
    <dbReference type="NCBI Taxonomy" id="394096"/>
    <lineage>
        <taxon>Bacteria</taxon>
        <taxon>Pseudomonadati</taxon>
        <taxon>Myxococcota</taxon>
        <taxon>Myxococcia</taxon>
        <taxon>Myxococcales</taxon>
        <taxon>Cystobacterineae</taxon>
        <taxon>Archangiaceae</taxon>
        <taxon>Hyalangium</taxon>
    </lineage>
</organism>
<dbReference type="SUPFAM" id="SSF47226">
    <property type="entry name" value="Histidine-containing phosphotransfer domain, HPT domain"/>
    <property type="match status" value="1"/>
</dbReference>
<feature type="modified residue" description="Phosphohistidine" evidence="1">
    <location>
        <position position="50"/>
    </location>
</feature>
<evidence type="ECO:0000313" key="3">
    <source>
        <dbReference type="EMBL" id="KFE65360.1"/>
    </source>
</evidence>
<feature type="domain" description="HPt" evidence="2">
    <location>
        <begin position="9"/>
        <end position="104"/>
    </location>
</feature>
<dbReference type="AlphaFoldDB" id="A0A085WCE7"/>
<reference evidence="3 4" key="1">
    <citation type="submission" date="2014-04" db="EMBL/GenBank/DDBJ databases">
        <title>Genome assembly of Hyalangium minutum DSM 14724.</title>
        <authorList>
            <person name="Sharma G."/>
            <person name="Subramanian S."/>
        </authorList>
    </citation>
    <scope>NUCLEOTIDE SEQUENCE [LARGE SCALE GENOMIC DNA]</scope>
    <source>
        <strain evidence="3 4">DSM 14724</strain>
    </source>
</reference>
<dbReference type="Pfam" id="PF01627">
    <property type="entry name" value="Hpt"/>
    <property type="match status" value="1"/>
</dbReference>
<protein>
    <recommendedName>
        <fullName evidence="2">HPt domain-containing protein</fullName>
    </recommendedName>
</protein>
<comment type="caution">
    <text evidence="3">The sequence shown here is derived from an EMBL/GenBank/DDBJ whole genome shotgun (WGS) entry which is preliminary data.</text>
</comment>
<dbReference type="InterPro" id="IPR036641">
    <property type="entry name" value="HPT_dom_sf"/>
</dbReference>
<dbReference type="InterPro" id="IPR008207">
    <property type="entry name" value="Sig_transdc_His_kin_Hpt_dom"/>
</dbReference>
<dbReference type="RefSeq" id="WP_044193165.1">
    <property type="nucleotide sequence ID" value="NZ_JMCB01000012.1"/>
</dbReference>
<dbReference type="Proteomes" id="UP000028725">
    <property type="component" value="Unassembled WGS sequence"/>
</dbReference>
<accession>A0A085WCE7</accession>
<dbReference type="PROSITE" id="PS50894">
    <property type="entry name" value="HPT"/>
    <property type="match status" value="1"/>
</dbReference>
<keyword evidence="4" id="KW-1185">Reference proteome</keyword>
<dbReference type="Gene3D" id="1.20.120.160">
    <property type="entry name" value="HPT domain"/>
    <property type="match status" value="1"/>
</dbReference>
<name>A0A085WCE7_9BACT</name>
<dbReference type="GO" id="GO:0004672">
    <property type="term" value="F:protein kinase activity"/>
    <property type="evidence" value="ECO:0007669"/>
    <property type="project" value="UniProtKB-ARBA"/>
</dbReference>
<dbReference type="EMBL" id="JMCB01000012">
    <property type="protein sequence ID" value="KFE65360.1"/>
    <property type="molecule type" value="Genomic_DNA"/>
</dbReference>
<evidence type="ECO:0000256" key="1">
    <source>
        <dbReference type="PROSITE-ProRule" id="PRU00110"/>
    </source>
</evidence>
<sequence>MDEETAAAIAALNAEYGARLPEKYRELANATARAQQGSPQALEEALKLAHTLHGTAGAYGFAQVSSAAARLEAALRQFRTGAGNWDGVQTALQELSHIRNGNKR</sequence>
<evidence type="ECO:0000313" key="4">
    <source>
        <dbReference type="Proteomes" id="UP000028725"/>
    </source>
</evidence>